<dbReference type="Proteomes" id="UP000445696">
    <property type="component" value="Unassembled WGS sequence"/>
</dbReference>
<dbReference type="SMART" id="SM00935">
    <property type="entry name" value="OmpH"/>
    <property type="match status" value="1"/>
</dbReference>
<name>A0A845M7Q9_9PROT</name>
<dbReference type="GO" id="GO:0005829">
    <property type="term" value="C:cytosol"/>
    <property type="evidence" value="ECO:0007669"/>
    <property type="project" value="TreeGrafter"/>
</dbReference>
<evidence type="ECO:0000313" key="4">
    <source>
        <dbReference type="EMBL" id="MZR20983.1"/>
    </source>
</evidence>
<dbReference type="InterPro" id="IPR005632">
    <property type="entry name" value="Chaperone_Skp"/>
</dbReference>
<dbReference type="RefSeq" id="WP_161337399.1">
    <property type="nucleotide sequence ID" value="NZ_JBHSDG010000002.1"/>
</dbReference>
<dbReference type="Gene3D" id="3.30.910.20">
    <property type="entry name" value="Skp domain"/>
    <property type="match status" value="1"/>
</dbReference>
<protein>
    <recommendedName>
        <fullName evidence="6">OmpH family outer membrane protein</fullName>
    </recommendedName>
</protein>
<keyword evidence="2" id="KW-0732">Signal</keyword>
<sequence>MLTRMMKIVSLLFFMLAFVVQPGFAEPMVKASIGVVDMQKIMSELAVVKDINSQIKALEEKTNADLSAMEEKLKEEKSQIERQKTLVTPEAFAEKQAAFNRKVATFRVEVKDKTAQLQRSRINALSKIREQILPVMRKVMDEYGATVVLDVSEILFAEKPLNLTEPVIERLNKDLKKIKVDLVPLKKS</sequence>
<gene>
    <name evidence="4" type="ORF">GQF03_01405</name>
</gene>
<keyword evidence="5" id="KW-1185">Reference proteome</keyword>
<evidence type="ECO:0000256" key="3">
    <source>
        <dbReference type="SAM" id="Coils"/>
    </source>
</evidence>
<dbReference type="GO" id="GO:0051082">
    <property type="term" value="F:unfolded protein binding"/>
    <property type="evidence" value="ECO:0007669"/>
    <property type="project" value="InterPro"/>
</dbReference>
<reference evidence="4 5" key="1">
    <citation type="journal article" date="2014" name="Int. J. Syst. Evol. Microbiol.">
        <title>Sneathiella chungangensis sp. nov., isolated from a marine sand, and emended description of the genus Sneathiella.</title>
        <authorList>
            <person name="Siamphan C."/>
            <person name="Kim H."/>
            <person name="Lee J.S."/>
            <person name="Kim W."/>
        </authorList>
    </citation>
    <scope>NUCLEOTIDE SEQUENCE [LARGE SCALE GENOMIC DNA]</scope>
    <source>
        <strain evidence="4 5">KCTC 32476</strain>
    </source>
</reference>
<proteinExistence type="inferred from homology"/>
<evidence type="ECO:0000256" key="2">
    <source>
        <dbReference type="ARBA" id="ARBA00022729"/>
    </source>
</evidence>
<feature type="coiled-coil region" evidence="3">
    <location>
        <begin position="59"/>
        <end position="86"/>
    </location>
</feature>
<comment type="caution">
    <text evidence="4">The sequence shown here is derived from an EMBL/GenBank/DDBJ whole genome shotgun (WGS) entry which is preliminary data.</text>
</comment>
<dbReference type="PANTHER" id="PTHR35089:SF1">
    <property type="entry name" value="CHAPERONE PROTEIN SKP"/>
    <property type="match status" value="1"/>
</dbReference>
<evidence type="ECO:0000313" key="5">
    <source>
        <dbReference type="Proteomes" id="UP000445696"/>
    </source>
</evidence>
<comment type="similarity">
    <text evidence="1">Belongs to the Skp family.</text>
</comment>
<dbReference type="Pfam" id="PF03938">
    <property type="entry name" value="OmpH"/>
    <property type="match status" value="1"/>
</dbReference>
<dbReference type="InterPro" id="IPR024930">
    <property type="entry name" value="Skp_dom_sf"/>
</dbReference>
<keyword evidence="3" id="KW-0175">Coiled coil</keyword>
<dbReference type="EMBL" id="WTVA01000001">
    <property type="protein sequence ID" value="MZR20983.1"/>
    <property type="molecule type" value="Genomic_DNA"/>
</dbReference>
<dbReference type="PANTHER" id="PTHR35089">
    <property type="entry name" value="CHAPERONE PROTEIN SKP"/>
    <property type="match status" value="1"/>
</dbReference>
<organism evidence="4 5">
    <name type="scientific">Sneathiella chungangensis</name>
    <dbReference type="NCBI Taxonomy" id="1418234"/>
    <lineage>
        <taxon>Bacteria</taxon>
        <taxon>Pseudomonadati</taxon>
        <taxon>Pseudomonadota</taxon>
        <taxon>Alphaproteobacteria</taxon>
        <taxon>Sneathiellales</taxon>
        <taxon>Sneathiellaceae</taxon>
        <taxon>Sneathiella</taxon>
    </lineage>
</organism>
<accession>A0A845M7Q9</accession>
<dbReference type="SUPFAM" id="SSF111384">
    <property type="entry name" value="OmpH-like"/>
    <property type="match status" value="1"/>
</dbReference>
<dbReference type="GO" id="GO:0050821">
    <property type="term" value="P:protein stabilization"/>
    <property type="evidence" value="ECO:0007669"/>
    <property type="project" value="TreeGrafter"/>
</dbReference>
<evidence type="ECO:0000256" key="1">
    <source>
        <dbReference type="ARBA" id="ARBA00009091"/>
    </source>
</evidence>
<dbReference type="AlphaFoldDB" id="A0A845M7Q9"/>
<evidence type="ECO:0008006" key="6">
    <source>
        <dbReference type="Google" id="ProtNLM"/>
    </source>
</evidence>